<name>A0ABD1WJ55_9LAMI</name>
<reference evidence="8" key="1">
    <citation type="submission" date="2024-07" db="EMBL/GenBank/DDBJ databases">
        <title>Two chromosome-level genome assemblies of Korean endemic species Abeliophyllum distichum and Forsythia ovata (Oleaceae).</title>
        <authorList>
            <person name="Jang H."/>
        </authorList>
    </citation>
    <scope>NUCLEOTIDE SEQUENCE [LARGE SCALE GENOMIC DNA]</scope>
</reference>
<dbReference type="Proteomes" id="UP001604277">
    <property type="component" value="Unassembled WGS sequence"/>
</dbReference>
<protein>
    <submittedName>
        <fullName evidence="7">DDT domain-containing protein</fullName>
    </submittedName>
</protein>
<keyword evidence="3" id="KW-0371">Homeobox</keyword>
<gene>
    <name evidence="7" type="ORF">Fot_11244</name>
</gene>
<accession>A0ABD1WJ55</accession>
<evidence type="ECO:0000259" key="6">
    <source>
        <dbReference type="Pfam" id="PF15613"/>
    </source>
</evidence>
<dbReference type="GO" id="GO:0005634">
    <property type="term" value="C:nucleus"/>
    <property type="evidence" value="ECO:0007669"/>
    <property type="project" value="UniProtKB-SubCell"/>
</dbReference>
<keyword evidence="4" id="KW-0539">Nucleus</keyword>
<dbReference type="PANTHER" id="PTHR10390:SF44">
    <property type="entry name" value="SIX HOMEOBOX 4"/>
    <property type="match status" value="1"/>
</dbReference>
<sequence length="155" mass="17879">MSTLEQPIDSLVPMSKIGGKGKDTNMRKNAKELKGQEYLHPMQSIFLGSNHRYNRYWIFLGPCDEFDPGHKMIYFESSEDGNWEVIEYQESGRKENRKAIEWHISTHSEDVNTVMTSIGEMRSTYAGSKQAHSTFHLFHEIQQSLADFVEVSGMK</sequence>
<dbReference type="InterPro" id="IPR028941">
    <property type="entry name" value="WHIM2_dom"/>
</dbReference>
<dbReference type="PANTHER" id="PTHR10390">
    <property type="entry name" value="HOMEOBOX PROTEIN SIX"/>
    <property type="match status" value="1"/>
</dbReference>
<dbReference type="Pfam" id="PF15613">
    <property type="entry name" value="WSD"/>
    <property type="match status" value="1"/>
</dbReference>
<comment type="caution">
    <text evidence="7">The sequence shown here is derived from an EMBL/GenBank/DDBJ whole genome shotgun (WGS) entry which is preliminary data.</text>
</comment>
<comment type="subcellular location">
    <subcellularLocation>
        <location evidence="1">Nucleus</location>
    </subcellularLocation>
</comment>
<evidence type="ECO:0000256" key="1">
    <source>
        <dbReference type="ARBA" id="ARBA00004123"/>
    </source>
</evidence>
<dbReference type="AlphaFoldDB" id="A0ABD1WJ55"/>
<evidence type="ECO:0000256" key="3">
    <source>
        <dbReference type="ARBA" id="ARBA00023155"/>
    </source>
</evidence>
<feature type="domain" description="WHIM2" evidence="6">
    <location>
        <begin position="43"/>
        <end position="90"/>
    </location>
</feature>
<evidence type="ECO:0000256" key="2">
    <source>
        <dbReference type="ARBA" id="ARBA00023125"/>
    </source>
</evidence>
<dbReference type="EMBL" id="JBFOLJ010000003">
    <property type="protein sequence ID" value="KAL2549714.1"/>
    <property type="molecule type" value="Genomic_DNA"/>
</dbReference>
<evidence type="ECO:0000313" key="7">
    <source>
        <dbReference type="EMBL" id="KAL2549714.1"/>
    </source>
</evidence>
<organism evidence="7 8">
    <name type="scientific">Forsythia ovata</name>
    <dbReference type="NCBI Taxonomy" id="205694"/>
    <lineage>
        <taxon>Eukaryota</taxon>
        <taxon>Viridiplantae</taxon>
        <taxon>Streptophyta</taxon>
        <taxon>Embryophyta</taxon>
        <taxon>Tracheophyta</taxon>
        <taxon>Spermatophyta</taxon>
        <taxon>Magnoliopsida</taxon>
        <taxon>eudicotyledons</taxon>
        <taxon>Gunneridae</taxon>
        <taxon>Pentapetalae</taxon>
        <taxon>asterids</taxon>
        <taxon>lamiids</taxon>
        <taxon>Lamiales</taxon>
        <taxon>Oleaceae</taxon>
        <taxon>Forsythieae</taxon>
        <taxon>Forsythia</taxon>
    </lineage>
</organism>
<evidence type="ECO:0000313" key="8">
    <source>
        <dbReference type="Proteomes" id="UP001604277"/>
    </source>
</evidence>
<keyword evidence="2" id="KW-0238">DNA-binding</keyword>
<dbReference type="GO" id="GO:0003677">
    <property type="term" value="F:DNA binding"/>
    <property type="evidence" value="ECO:0007669"/>
    <property type="project" value="UniProtKB-KW"/>
</dbReference>
<feature type="region of interest" description="Disordered" evidence="5">
    <location>
        <begin position="1"/>
        <end position="25"/>
    </location>
</feature>
<keyword evidence="8" id="KW-1185">Reference proteome</keyword>
<proteinExistence type="predicted"/>
<evidence type="ECO:0000256" key="4">
    <source>
        <dbReference type="ARBA" id="ARBA00023242"/>
    </source>
</evidence>
<evidence type="ECO:0000256" key="5">
    <source>
        <dbReference type="SAM" id="MobiDB-lite"/>
    </source>
</evidence>